<organism evidence="1 2">
    <name type="scientific">Punica granatum</name>
    <name type="common">Pomegranate</name>
    <dbReference type="NCBI Taxonomy" id="22663"/>
    <lineage>
        <taxon>Eukaryota</taxon>
        <taxon>Viridiplantae</taxon>
        <taxon>Streptophyta</taxon>
        <taxon>Embryophyta</taxon>
        <taxon>Tracheophyta</taxon>
        <taxon>Spermatophyta</taxon>
        <taxon>Magnoliopsida</taxon>
        <taxon>eudicotyledons</taxon>
        <taxon>Gunneridae</taxon>
        <taxon>Pentapetalae</taxon>
        <taxon>rosids</taxon>
        <taxon>malvids</taxon>
        <taxon>Myrtales</taxon>
        <taxon>Lythraceae</taxon>
        <taxon>Punica</taxon>
    </lineage>
</organism>
<dbReference type="AlphaFoldDB" id="A0A218XR51"/>
<accession>A0A218XR51</accession>
<gene>
    <name evidence="1" type="ORF">CDL15_Pgr004921</name>
</gene>
<comment type="caution">
    <text evidence="1">The sequence shown here is derived from an EMBL/GenBank/DDBJ whole genome shotgun (WGS) entry which is preliminary data.</text>
</comment>
<dbReference type="Proteomes" id="UP000197138">
    <property type="component" value="Unassembled WGS sequence"/>
</dbReference>
<evidence type="ECO:0000313" key="1">
    <source>
        <dbReference type="EMBL" id="OWM87129.1"/>
    </source>
</evidence>
<protein>
    <submittedName>
        <fullName evidence="1">Uncharacterized protein</fullName>
    </submittedName>
</protein>
<name>A0A218XR51_PUNGR</name>
<sequence length="88" mass="9715">MNKTVTLGSRILRGPGIPKENGQVIYSNTIPDRLYYRTQPSKADSSSSTAGEEARLKIPRRAVVAKGEFIPFRLRGMAPRRVTVAKGE</sequence>
<reference evidence="2" key="1">
    <citation type="journal article" date="2017" name="Plant J.">
        <title>The pomegranate (Punica granatum L.) genome and the genomics of punicalagin biosynthesis.</title>
        <authorList>
            <person name="Qin G."/>
            <person name="Xu C."/>
            <person name="Ming R."/>
            <person name="Tang H."/>
            <person name="Guyot R."/>
            <person name="Kramer E.M."/>
            <person name="Hu Y."/>
            <person name="Yi X."/>
            <person name="Qi Y."/>
            <person name="Xu X."/>
            <person name="Gao Z."/>
            <person name="Pan H."/>
            <person name="Jian J."/>
            <person name="Tian Y."/>
            <person name="Yue Z."/>
            <person name="Xu Y."/>
        </authorList>
    </citation>
    <scope>NUCLEOTIDE SEQUENCE [LARGE SCALE GENOMIC DNA]</scope>
    <source>
        <strain evidence="2">cv. Dabenzi</strain>
    </source>
</reference>
<dbReference type="EMBL" id="MTKT01000844">
    <property type="protein sequence ID" value="OWM87129.1"/>
    <property type="molecule type" value="Genomic_DNA"/>
</dbReference>
<evidence type="ECO:0000313" key="2">
    <source>
        <dbReference type="Proteomes" id="UP000197138"/>
    </source>
</evidence>
<proteinExistence type="predicted"/>